<accession>A0A5C1AIN2</accession>
<dbReference type="EMBL" id="CP042425">
    <property type="protein sequence ID" value="QEL18103.1"/>
    <property type="molecule type" value="Genomic_DNA"/>
</dbReference>
<evidence type="ECO:0000313" key="2">
    <source>
        <dbReference type="Proteomes" id="UP000324974"/>
    </source>
</evidence>
<name>A0A5C1AIN2_9BACT</name>
<organism evidence="1 2">
    <name type="scientific">Limnoglobus roseus</name>
    <dbReference type="NCBI Taxonomy" id="2598579"/>
    <lineage>
        <taxon>Bacteria</taxon>
        <taxon>Pseudomonadati</taxon>
        <taxon>Planctomycetota</taxon>
        <taxon>Planctomycetia</taxon>
        <taxon>Gemmatales</taxon>
        <taxon>Gemmataceae</taxon>
        <taxon>Limnoglobus</taxon>
    </lineage>
</organism>
<dbReference type="RefSeq" id="WP_149112636.1">
    <property type="nucleotide sequence ID" value="NZ_CP042425.1"/>
</dbReference>
<dbReference type="OrthoDB" id="282382at2"/>
<reference evidence="2" key="1">
    <citation type="submission" date="2019-08" db="EMBL/GenBank/DDBJ databases">
        <title>Limnoglobus roseus gen. nov., sp. nov., a novel freshwater planctomycete with a giant genome from the family Gemmataceae.</title>
        <authorList>
            <person name="Kulichevskaya I.S."/>
            <person name="Naumoff D.G."/>
            <person name="Miroshnikov K."/>
            <person name="Ivanova A."/>
            <person name="Philippov D.A."/>
            <person name="Hakobyan A."/>
            <person name="Rijpstra I.C."/>
            <person name="Sinninghe Damste J.S."/>
            <person name="Liesack W."/>
            <person name="Dedysh S.N."/>
        </authorList>
    </citation>
    <scope>NUCLEOTIDE SEQUENCE [LARGE SCALE GENOMIC DNA]</scope>
    <source>
        <strain evidence="2">PX52</strain>
    </source>
</reference>
<dbReference type="AlphaFoldDB" id="A0A5C1AIN2"/>
<gene>
    <name evidence="1" type="ORF">PX52LOC_05117</name>
</gene>
<sequence length="98" mass="10644">MTPNIVLPTRRLDPAFVDLLKGLTPGERIKITQTVRVGGRTWPAEAAGVFRGLSYLSTGVTVDRVPEDDVIVPTVHFTKDSGELASISIDENTKVVKI</sequence>
<dbReference type="KEGG" id="lrs:PX52LOC_05117"/>
<dbReference type="Proteomes" id="UP000324974">
    <property type="component" value="Chromosome"/>
</dbReference>
<keyword evidence="2" id="KW-1185">Reference proteome</keyword>
<evidence type="ECO:0000313" key="1">
    <source>
        <dbReference type="EMBL" id="QEL18103.1"/>
    </source>
</evidence>
<protein>
    <submittedName>
        <fullName evidence="1">Uncharacterized protein</fullName>
    </submittedName>
</protein>
<proteinExistence type="predicted"/>